<accession>A0A1I1PF44</accession>
<dbReference type="Gene3D" id="2.30.30.40">
    <property type="entry name" value="SH3 Domains"/>
    <property type="match status" value="1"/>
</dbReference>
<evidence type="ECO:0000256" key="1">
    <source>
        <dbReference type="SAM" id="MobiDB-lite"/>
    </source>
</evidence>
<gene>
    <name evidence="3" type="ORF">SAMN05660831_00756</name>
</gene>
<dbReference type="Pfam" id="PF01584">
    <property type="entry name" value="CheW"/>
    <property type="match status" value="1"/>
</dbReference>
<dbReference type="PROSITE" id="PS50851">
    <property type="entry name" value="CHEW"/>
    <property type="match status" value="1"/>
</dbReference>
<dbReference type="GO" id="GO:0006935">
    <property type="term" value="P:chemotaxis"/>
    <property type="evidence" value="ECO:0007669"/>
    <property type="project" value="InterPro"/>
</dbReference>
<dbReference type="Gene3D" id="2.40.50.180">
    <property type="entry name" value="CheA-289, Domain 4"/>
    <property type="match status" value="1"/>
</dbReference>
<sequence>MSRRDSRRTLSAEKDALGVYLESLLQVRGEEEAAPAPALENAPEPTQGMAEARQTPAPEAEAAPAPAPAMEAETPNLPAVIPSETESDPWEGMPEWGEQPFQALLFNLSGLTMAIPLAELSGVLEWPESITALPNHSPWYLGLVHHLGQNVPVIELAQLVVPERIRERYQPDECQQRRIILIDDGRYGLACDGVDEVITLEPDNVRWRTSRTKRKWLAGTVIERKCALLDACGLAHLLVHGQEEAAG</sequence>
<dbReference type="RefSeq" id="WP_093427381.1">
    <property type="nucleotide sequence ID" value="NZ_FOMJ01000001.1"/>
</dbReference>
<dbReference type="InterPro" id="IPR036061">
    <property type="entry name" value="CheW-like_dom_sf"/>
</dbReference>
<feature type="domain" description="CheW-like" evidence="2">
    <location>
        <begin position="100"/>
        <end position="240"/>
    </location>
</feature>
<dbReference type="OrthoDB" id="5565759at2"/>
<dbReference type="AlphaFoldDB" id="A0A1I1PF44"/>
<organism evidence="3 4">
    <name type="scientific">Thiohalospira halophila DSM 15071</name>
    <dbReference type="NCBI Taxonomy" id="1123397"/>
    <lineage>
        <taxon>Bacteria</taxon>
        <taxon>Pseudomonadati</taxon>
        <taxon>Pseudomonadota</taxon>
        <taxon>Gammaproteobacteria</taxon>
        <taxon>Thiohalospirales</taxon>
        <taxon>Thiohalospiraceae</taxon>
        <taxon>Thiohalospira</taxon>
    </lineage>
</organism>
<dbReference type="STRING" id="1123397.SAMN05660831_00756"/>
<name>A0A1I1PF44_9GAMM</name>
<evidence type="ECO:0000313" key="3">
    <source>
        <dbReference type="EMBL" id="SFD08375.1"/>
    </source>
</evidence>
<dbReference type="SMART" id="SM00260">
    <property type="entry name" value="CheW"/>
    <property type="match status" value="1"/>
</dbReference>
<feature type="region of interest" description="Disordered" evidence="1">
    <location>
        <begin position="29"/>
        <end position="71"/>
    </location>
</feature>
<evidence type="ECO:0000313" key="4">
    <source>
        <dbReference type="Proteomes" id="UP000198611"/>
    </source>
</evidence>
<proteinExistence type="predicted"/>
<dbReference type="GO" id="GO:0007165">
    <property type="term" value="P:signal transduction"/>
    <property type="evidence" value="ECO:0007669"/>
    <property type="project" value="InterPro"/>
</dbReference>
<reference evidence="3 4" key="1">
    <citation type="submission" date="2016-10" db="EMBL/GenBank/DDBJ databases">
        <authorList>
            <person name="de Groot N.N."/>
        </authorList>
    </citation>
    <scope>NUCLEOTIDE SEQUENCE [LARGE SCALE GENOMIC DNA]</scope>
    <source>
        <strain evidence="3 4">HL3</strain>
    </source>
</reference>
<dbReference type="Proteomes" id="UP000198611">
    <property type="component" value="Unassembled WGS sequence"/>
</dbReference>
<dbReference type="InterPro" id="IPR002545">
    <property type="entry name" value="CheW-lke_dom"/>
</dbReference>
<keyword evidence="4" id="KW-1185">Reference proteome</keyword>
<dbReference type="SUPFAM" id="SSF50341">
    <property type="entry name" value="CheW-like"/>
    <property type="match status" value="1"/>
</dbReference>
<evidence type="ECO:0000259" key="2">
    <source>
        <dbReference type="PROSITE" id="PS50851"/>
    </source>
</evidence>
<dbReference type="EMBL" id="FOMJ01000001">
    <property type="protein sequence ID" value="SFD08375.1"/>
    <property type="molecule type" value="Genomic_DNA"/>
</dbReference>
<protein>
    <submittedName>
        <fullName evidence="3">Purine-binding chemotaxis protein CheW</fullName>
    </submittedName>
</protein>
<feature type="compositionally biased region" description="Low complexity" evidence="1">
    <location>
        <begin position="34"/>
        <end position="71"/>
    </location>
</feature>